<feature type="transmembrane region" description="Helical" evidence="8">
    <location>
        <begin position="101"/>
        <end position="123"/>
    </location>
</feature>
<keyword evidence="6 8" id="KW-1133">Transmembrane helix</keyword>
<dbReference type="InterPro" id="IPR058130">
    <property type="entry name" value="PEA_transf_C"/>
</dbReference>
<dbReference type="Gene3D" id="3.40.720.10">
    <property type="entry name" value="Alkaline Phosphatase, subunit A"/>
    <property type="match status" value="1"/>
</dbReference>
<protein>
    <submittedName>
        <fullName evidence="11">Phosphoethanolamine--lipid A transferase</fullName>
    </submittedName>
</protein>
<keyword evidence="3" id="KW-0997">Cell inner membrane</keyword>
<dbReference type="OrthoDB" id="9786870at2"/>
<dbReference type="KEGG" id="rgr:FZ934_23585"/>
<dbReference type="Proteomes" id="UP000326881">
    <property type="component" value="Plasmid unnamed"/>
</dbReference>
<feature type="transmembrane region" description="Helical" evidence="8">
    <location>
        <begin position="72"/>
        <end position="94"/>
    </location>
</feature>
<reference evidence="11 12" key="1">
    <citation type="submission" date="2019-08" db="EMBL/GenBank/DDBJ databases">
        <title>Prosopis cineraria nodule microbiome.</title>
        <authorList>
            <person name="Ali R."/>
            <person name="Chaluvadi S.R."/>
            <person name="Wang X."/>
        </authorList>
    </citation>
    <scope>NUCLEOTIDE SEQUENCE [LARGE SCALE GENOMIC DNA]</scope>
    <source>
        <strain evidence="11 12">BG7</strain>
        <plasmid evidence="11 12">unnamed</plasmid>
    </source>
</reference>
<comment type="subcellular location">
    <subcellularLocation>
        <location evidence="1">Cell inner membrane</location>
        <topology evidence="1">Multi-pass membrane protein</topology>
    </subcellularLocation>
</comment>
<dbReference type="GO" id="GO:0009244">
    <property type="term" value="P:lipopolysaccharide core region biosynthetic process"/>
    <property type="evidence" value="ECO:0007669"/>
    <property type="project" value="TreeGrafter"/>
</dbReference>
<evidence type="ECO:0000313" key="11">
    <source>
        <dbReference type="EMBL" id="QFY63273.1"/>
    </source>
</evidence>
<dbReference type="PANTHER" id="PTHR30443">
    <property type="entry name" value="INNER MEMBRANE PROTEIN"/>
    <property type="match status" value="1"/>
</dbReference>
<evidence type="ECO:0000256" key="8">
    <source>
        <dbReference type="SAM" id="Phobius"/>
    </source>
</evidence>
<evidence type="ECO:0000256" key="7">
    <source>
        <dbReference type="ARBA" id="ARBA00023136"/>
    </source>
</evidence>
<feature type="transmembrane region" description="Helical" evidence="8">
    <location>
        <begin position="38"/>
        <end position="60"/>
    </location>
</feature>
<evidence type="ECO:0000256" key="3">
    <source>
        <dbReference type="ARBA" id="ARBA00022519"/>
    </source>
</evidence>
<feature type="transmembrane region" description="Helical" evidence="8">
    <location>
        <begin position="143"/>
        <end position="164"/>
    </location>
</feature>
<keyword evidence="11" id="KW-0614">Plasmid</keyword>
<dbReference type="AlphaFoldDB" id="A0A5Q0CD08"/>
<dbReference type="GO" id="GO:0016776">
    <property type="term" value="F:phosphotransferase activity, phosphate group as acceptor"/>
    <property type="evidence" value="ECO:0007669"/>
    <property type="project" value="TreeGrafter"/>
</dbReference>
<evidence type="ECO:0000256" key="4">
    <source>
        <dbReference type="ARBA" id="ARBA00022679"/>
    </source>
</evidence>
<name>A0A5Q0CD08_9HYPH</name>
<gene>
    <name evidence="11" type="ORF">FZ934_23585</name>
</gene>
<feature type="transmembrane region" description="Helical" evidence="8">
    <location>
        <begin position="176"/>
        <end position="195"/>
    </location>
</feature>
<geneLocation type="plasmid" evidence="11 12">
    <name>unnamed</name>
</geneLocation>
<evidence type="ECO:0000256" key="6">
    <source>
        <dbReference type="ARBA" id="ARBA00022989"/>
    </source>
</evidence>
<accession>A0A5Q0CD08</accession>
<keyword evidence="12" id="KW-1185">Reference proteome</keyword>
<dbReference type="InterPro" id="IPR012549">
    <property type="entry name" value="EptA-like_N"/>
</dbReference>
<keyword evidence="4 11" id="KW-0808">Transferase</keyword>
<keyword evidence="7 8" id="KW-0472">Membrane</keyword>
<dbReference type="SUPFAM" id="SSF53649">
    <property type="entry name" value="Alkaline phosphatase-like"/>
    <property type="match status" value="1"/>
</dbReference>
<evidence type="ECO:0000259" key="10">
    <source>
        <dbReference type="Pfam" id="PF08019"/>
    </source>
</evidence>
<dbReference type="InterPro" id="IPR000917">
    <property type="entry name" value="Sulfatase_N"/>
</dbReference>
<dbReference type="Pfam" id="PF00884">
    <property type="entry name" value="Sulfatase"/>
    <property type="match status" value="1"/>
</dbReference>
<dbReference type="PANTHER" id="PTHR30443:SF0">
    <property type="entry name" value="PHOSPHOETHANOLAMINE TRANSFERASE EPTA"/>
    <property type="match status" value="1"/>
</dbReference>
<dbReference type="EMBL" id="CP043499">
    <property type="protein sequence ID" value="QFY63273.1"/>
    <property type="molecule type" value="Genomic_DNA"/>
</dbReference>
<evidence type="ECO:0000259" key="9">
    <source>
        <dbReference type="Pfam" id="PF00884"/>
    </source>
</evidence>
<evidence type="ECO:0000256" key="1">
    <source>
        <dbReference type="ARBA" id="ARBA00004429"/>
    </source>
</evidence>
<dbReference type="NCBIfam" id="NF028537">
    <property type="entry name" value="P_eth_NH2_trans"/>
    <property type="match status" value="1"/>
</dbReference>
<dbReference type="GO" id="GO:0005886">
    <property type="term" value="C:plasma membrane"/>
    <property type="evidence" value="ECO:0007669"/>
    <property type="project" value="UniProtKB-SubCell"/>
</dbReference>
<evidence type="ECO:0000313" key="12">
    <source>
        <dbReference type="Proteomes" id="UP000326881"/>
    </source>
</evidence>
<proteinExistence type="predicted"/>
<evidence type="ECO:0000256" key="2">
    <source>
        <dbReference type="ARBA" id="ARBA00022475"/>
    </source>
</evidence>
<dbReference type="CDD" id="cd16017">
    <property type="entry name" value="LptA"/>
    <property type="match status" value="1"/>
</dbReference>
<sequence>MRFELARSERLARATHQASIKRYQQAMKQAFWKFRPSVGSFTICAITTAYLLLIANQTFWARAADYFRNDRFALILFITGISAGALALLTLVSAKYVTKAFLIFFVLTASAASWFTDQFGVIVDREMIRNMMDSNAAETGHLITLRFVIHLLLTGVLPVVLILWVRIVHRPILSKLLHNSAIIVACLLVLAGSAISDYKTIAGVGRAHPDIMEPLTPFFPMTSAVRYGLDVMKGPRGAPKPLGTDARRIAGNKPRVTVIVAGETARAEDFSLGGYKLDTNPELKKRDVVYYPNTTSCGTSTAVSIPCMFSNYTRQSYSHDKALSTENLLDVLKHANVSVSWLDNDTGSYNVTDRVAYDFLPPSADPRFCSGGECHDEILLDRMDQWLNNIHGDSVLVLHQLGSHGPAYFARYPDAFRRFVPDCRAEDFGKCSEEEIRNAYDNTVLYTDFVVSQVIDKLKAREMSVAASVIYVSDHGESLGENGLYLHGAPYLVAPSQQTHVPFLAWIAPDVQKANGFDVSCMSKNASTPVSHDNFFHSVLGLMDVSTTAYDRSLDIFAACRTPGAVAENSTMKTAVIK</sequence>
<evidence type="ECO:0000256" key="5">
    <source>
        <dbReference type="ARBA" id="ARBA00022692"/>
    </source>
</evidence>
<dbReference type="Pfam" id="PF08019">
    <property type="entry name" value="EptA_B_N"/>
    <property type="match status" value="1"/>
</dbReference>
<feature type="domain" description="Phosphoethanolamine transferase N-terminal" evidence="10">
    <location>
        <begin position="85"/>
        <end position="228"/>
    </location>
</feature>
<keyword evidence="5 8" id="KW-0812">Transmembrane</keyword>
<keyword evidence="2" id="KW-1003">Cell membrane</keyword>
<organism evidence="11 12">
    <name type="scientific">Rhizobium grahamii</name>
    <dbReference type="NCBI Taxonomy" id="1120045"/>
    <lineage>
        <taxon>Bacteria</taxon>
        <taxon>Pseudomonadati</taxon>
        <taxon>Pseudomonadota</taxon>
        <taxon>Alphaproteobacteria</taxon>
        <taxon>Hyphomicrobiales</taxon>
        <taxon>Rhizobiaceae</taxon>
        <taxon>Rhizobium/Agrobacterium group</taxon>
        <taxon>Rhizobium</taxon>
    </lineage>
</organism>
<feature type="domain" description="Sulfatase N-terminal" evidence="9">
    <location>
        <begin position="257"/>
        <end position="545"/>
    </location>
</feature>
<dbReference type="InterPro" id="IPR017850">
    <property type="entry name" value="Alkaline_phosphatase_core_sf"/>
</dbReference>
<dbReference type="InterPro" id="IPR040423">
    <property type="entry name" value="PEA_transferase"/>
</dbReference>